<dbReference type="EMBL" id="JAUSTN010000005">
    <property type="protein sequence ID" value="MDQ0274976.1"/>
    <property type="molecule type" value="Genomic_DNA"/>
</dbReference>
<dbReference type="PANTHER" id="PTHR42789">
    <property type="entry name" value="D-ISOMER SPECIFIC 2-HYDROXYACID DEHYDROGENASE FAMILY PROTEIN (AFU_ORTHOLOGUE AFUA_6G10090)"/>
    <property type="match status" value="1"/>
</dbReference>
<comment type="caution">
    <text evidence="8">The sequence shown here is derived from an EMBL/GenBank/DDBJ whole genome shotgun (WGS) entry which is preliminary data.</text>
</comment>
<name>A0ABU0AUP0_9FIRM</name>
<keyword evidence="2" id="KW-0028">Amino-acid biosynthesis</keyword>
<feature type="domain" description="D-isomer specific 2-hydroxyacid dehydrogenase NAD-binding" evidence="7">
    <location>
        <begin position="107"/>
        <end position="283"/>
    </location>
</feature>
<dbReference type="InterPro" id="IPR036291">
    <property type="entry name" value="NAD(P)-bd_dom_sf"/>
</dbReference>
<dbReference type="Pfam" id="PF02826">
    <property type="entry name" value="2-Hacid_dh_C"/>
    <property type="match status" value="1"/>
</dbReference>
<evidence type="ECO:0000313" key="8">
    <source>
        <dbReference type="EMBL" id="MDQ0274976.1"/>
    </source>
</evidence>
<dbReference type="InterPro" id="IPR006139">
    <property type="entry name" value="D-isomer_2_OHA_DH_cat_dom"/>
</dbReference>
<sequence length="316" mass="35242">MRIFVTSRVPQEVLERLNKYDLIYHDSEKPLSKEEIINKIKDAQVLLCPLSDKIDKEIIDAGKNLKLIANYGAGYDNIDLNAAKEKGIYVTNAPAPSSAVSTAELTFTLMLALAKNLIPGERCSRQGGFLGWRPTFFLGHELRGKTLGIIGMGNIGKNLAKRALAFEMNVIYYSRHRKEDIESLNVKYLPEEEVIKNSDFLSLHTAFAPELKHMISKDQFQMMKKSAYLINAARGPLVDEKALIEALNSGEIAGAALDVYEFEPKISQELKDAKNLILCPHLGNATFEARLEMGHTALDNIDDLNAGKIPRNNLIK</sequence>
<evidence type="ECO:0000256" key="2">
    <source>
        <dbReference type="ARBA" id="ARBA00022605"/>
    </source>
</evidence>
<reference evidence="8 9" key="1">
    <citation type="submission" date="2023-07" db="EMBL/GenBank/DDBJ databases">
        <title>Genomic Encyclopedia of Type Strains, Phase IV (KMG-IV): sequencing the most valuable type-strain genomes for metagenomic binning, comparative biology and taxonomic classification.</title>
        <authorList>
            <person name="Goeker M."/>
        </authorList>
    </citation>
    <scope>NUCLEOTIDE SEQUENCE [LARGE SCALE GENOMIC DNA]</scope>
    <source>
        <strain evidence="8 9">DSM 22616</strain>
    </source>
</reference>
<comment type="similarity">
    <text evidence="1 5">Belongs to the D-isomer specific 2-hydroxyacid dehydrogenase family.</text>
</comment>
<dbReference type="PROSITE" id="PS00065">
    <property type="entry name" value="D_2_HYDROXYACID_DH_1"/>
    <property type="match status" value="1"/>
</dbReference>
<dbReference type="GO" id="GO:0047964">
    <property type="term" value="F:glyoxylate reductase (NADH) activity"/>
    <property type="evidence" value="ECO:0007669"/>
    <property type="project" value="UniProtKB-EC"/>
</dbReference>
<gene>
    <name evidence="8" type="ORF">J2S72_001000</name>
</gene>
<accession>A0ABU0AUP0</accession>
<proteinExistence type="inferred from homology"/>
<evidence type="ECO:0000259" key="6">
    <source>
        <dbReference type="Pfam" id="PF00389"/>
    </source>
</evidence>
<feature type="domain" description="D-isomer specific 2-hydroxyacid dehydrogenase catalytic" evidence="6">
    <location>
        <begin position="3"/>
        <end position="313"/>
    </location>
</feature>
<dbReference type="SUPFAM" id="SSF51735">
    <property type="entry name" value="NAD(P)-binding Rossmann-fold domains"/>
    <property type="match status" value="1"/>
</dbReference>
<dbReference type="InterPro" id="IPR029752">
    <property type="entry name" value="D-isomer_DH_CS1"/>
</dbReference>
<evidence type="ECO:0000256" key="1">
    <source>
        <dbReference type="ARBA" id="ARBA00005854"/>
    </source>
</evidence>
<dbReference type="InterPro" id="IPR029753">
    <property type="entry name" value="D-isomer_DH_CS"/>
</dbReference>
<organism evidence="8 9">
    <name type="scientific">Peptoniphilus koenoeneniae</name>
    <dbReference type="NCBI Taxonomy" id="507751"/>
    <lineage>
        <taxon>Bacteria</taxon>
        <taxon>Bacillati</taxon>
        <taxon>Bacillota</taxon>
        <taxon>Tissierellia</taxon>
        <taxon>Tissierellales</taxon>
        <taxon>Peptoniphilaceae</taxon>
        <taxon>Peptoniphilus</taxon>
    </lineage>
</organism>
<dbReference type="Pfam" id="PF00389">
    <property type="entry name" value="2-Hacid_dh"/>
    <property type="match status" value="1"/>
</dbReference>
<dbReference type="InterPro" id="IPR006140">
    <property type="entry name" value="D-isomer_DH_NAD-bd"/>
</dbReference>
<evidence type="ECO:0000256" key="3">
    <source>
        <dbReference type="ARBA" id="ARBA00023002"/>
    </source>
</evidence>
<dbReference type="SUPFAM" id="SSF52283">
    <property type="entry name" value="Formate/glycerate dehydrogenase catalytic domain-like"/>
    <property type="match status" value="1"/>
</dbReference>
<keyword evidence="9" id="KW-1185">Reference proteome</keyword>
<dbReference type="InterPro" id="IPR050857">
    <property type="entry name" value="D-2-hydroxyacid_DH"/>
</dbReference>
<dbReference type="EC" id="1.1.1.26" evidence="8"/>
<evidence type="ECO:0000313" key="9">
    <source>
        <dbReference type="Proteomes" id="UP001236559"/>
    </source>
</evidence>
<dbReference type="Gene3D" id="3.40.50.720">
    <property type="entry name" value="NAD(P)-binding Rossmann-like Domain"/>
    <property type="match status" value="2"/>
</dbReference>
<dbReference type="Proteomes" id="UP001236559">
    <property type="component" value="Unassembled WGS sequence"/>
</dbReference>
<dbReference type="CDD" id="cd12178">
    <property type="entry name" value="2-Hacid_dh_13"/>
    <property type="match status" value="1"/>
</dbReference>
<dbReference type="RefSeq" id="WP_023055659.1">
    <property type="nucleotide sequence ID" value="NZ_JAUSTN010000005.1"/>
</dbReference>
<keyword evidence="3 5" id="KW-0560">Oxidoreductase</keyword>
<dbReference type="PANTHER" id="PTHR42789:SF1">
    <property type="entry name" value="D-ISOMER SPECIFIC 2-HYDROXYACID DEHYDROGENASE FAMILY PROTEIN (AFU_ORTHOLOGUE AFUA_6G10090)"/>
    <property type="match status" value="1"/>
</dbReference>
<dbReference type="PROSITE" id="PS00671">
    <property type="entry name" value="D_2_HYDROXYACID_DH_3"/>
    <property type="match status" value="1"/>
</dbReference>
<evidence type="ECO:0000256" key="4">
    <source>
        <dbReference type="ARBA" id="ARBA00023027"/>
    </source>
</evidence>
<evidence type="ECO:0000256" key="5">
    <source>
        <dbReference type="RuleBase" id="RU003719"/>
    </source>
</evidence>
<keyword evidence="4" id="KW-0520">NAD</keyword>
<protein>
    <submittedName>
        <fullName evidence="8">Glyoxylate reductase</fullName>
        <ecNumber evidence="8">1.1.1.26</ecNumber>
    </submittedName>
</protein>
<evidence type="ECO:0000259" key="7">
    <source>
        <dbReference type="Pfam" id="PF02826"/>
    </source>
</evidence>